<dbReference type="AlphaFoldDB" id="A0A6A1Q638"/>
<evidence type="ECO:0000313" key="2">
    <source>
        <dbReference type="EMBL" id="KAB0403140.1"/>
    </source>
</evidence>
<dbReference type="PROSITE" id="PS50838">
    <property type="entry name" value="MAGE"/>
    <property type="match status" value="1"/>
</dbReference>
<accession>A0A6A1Q638</accession>
<dbReference type="EMBL" id="SGJD01000860">
    <property type="protein sequence ID" value="KAB0403140.1"/>
    <property type="molecule type" value="Genomic_DNA"/>
</dbReference>
<evidence type="ECO:0000259" key="1">
    <source>
        <dbReference type="PROSITE" id="PS50838"/>
    </source>
</evidence>
<dbReference type="InterPro" id="IPR041899">
    <property type="entry name" value="MAGE_WH2"/>
</dbReference>
<sequence>MSKMKLLEFLAKIHGTNSRSFPSQYEEVLRDEEERAQARIEARAGTSAMASASSGFSHP</sequence>
<name>A0A6A1Q638_BALPH</name>
<gene>
    <name evidence="2" type="ORF">E2I00_002997</name>
</gene>
<protein>
    <recommendedName>
        <fullName evidence="1">MAGE domain-containing protein</fullName>
    </recommendedName>
</protein>
<evidence type="ECO:0000313" key="3">
    <source>
        <dbReference type="Proteomes" id="UP000437017"/>
    </source>
</evidence>
<comment type="caution">
    <text evidence="2">The sequence shown here is derived from an EMBL/GenBank/DDBJ whole genome shotgun (WGS) entry which is preliminary data.</text>
</comment>
<keyword evidence="3" id="KW-1185">Reference proteome</keyword>
<dbReference type="InterPro" id="IPR002190">
    <property type="entry name" value="MHD_dom"/>
</dbReference>
<reference evidence="2 3" key="1">
    <citation type="journal article" date="2019" name="PLoS ONE">
        <title>Genomic analyses reveal an absence of contemporary introgressive admixture between fin whales and blue whales, despite known hybrids.</title>
        <authorList>
            <person name="Westbury M.V."/>
            <person name="Petersen B."/>
            <person name="Lorenzen E.D."/>
        </authorList>
    </citation>
    <scope>NUCLEOTIDE SEQUENCE [LARGE SCALE GENOMIC DNA]</scope>
    <source>
        <strain evidence="2">FinWhale-01</strain>
    </source>
</reference>
<organism evidence="2 3">
    <name type="scientific">Balaenoptera physalus</name>
    <name type="common">Fin whale</name>
    <name type="synonym">Balaena physalus</name>
    <dbReference type="NCBI Taxonomy" id="9770"/>
    <lineage>
        <taxon>Eukaryota</taxon>
        <taxon>Metazoa</taxon>
        <taxon>Chordata</taxon>
        <taxon>Craniata</taxon>
        <taxon>Vertebrata</taxon>
        <taxon>Euteleostomi</taxon>
        <taxon>Mammalia</taxon>
        <taxon>Eutheria</taxon>
        <taxon>Laurasiatheria</taxon>
        <taxon>Artiodactyla</taxon>
        <taxon>Whippomorpha</taxon>
        <taxon>Cetacea</taxon>
        <taxon>Mysticeti</taxon>
        <taxon>Balaenopteridae</taxon>
        <taxon>Balaenoptera</taxon>
    </lineage>
</organism>
<dbReference type="Proteomes" id="UP000437017">
    <property type="component" value="Unassembled WGS sequence"/>
</dbReference>
<feature type="domain" description="MAGE" evidence="1">
    <location>
        <begin position="1"/>
        <end position="28"/>
    </location>
</feature>
<proteinExistence type="predicted"/>
<dbReference type="Gene3D" id="1.10.10.1210">
    <property type="entry name" value="MAGE homology domain, winged helix WH2 motif"/>
    <property type="match status" value="1"/>
</dbReference>